<feature type="compositionally biased region" description="Polar residues" evidence="15">
    <location>
        <begin position="1"/>
        <end position="20"/>
    </location>
</feature>
<evidence type="ECO:0000256" key="15">
    <source>
        <dbReference type="SAM" id="MobiDB-lite"/>
    </source>
</evidence>
<dbReference type="Gene3D" id="1.20.1480.20">
    <property type="entry name" value="MAST3 pre-PK domain-like"/>
    <property type="match status" value="1"/>
</dbReference>
<evidence type="ECO:0000256" key="2">
    <source>
        <dbReference type="ARBA" id="ARBA00004496"/>
    </source>
</evidence>
<feature type="region of interest" description="Disordered" evidence="15">
    <location>
        <begin position="503"/>
        <end position="524"/>
    </location>
</feature>
<feature type="domain" description="Protein kinase" evidence="16">
    <location>
        <begin position="528"/>
        <end position="801"/>
    </location>
</feature>
<keyword evidence="8" id="KW-0808">Transferase</keyword>
<dbReference type="SMART" id="SM00133">
    <property type="entry name" value="S_TK_X"/>
    <property type="match status" value="1"/>
</dbReference>
<comment type="cofactor">
    <cofactor evidence="1">
        <name>Mg(2+)</name>
        <dbReference type="ChEBI" id="CHEBI:18420"/>
    </cofactor>
</comment>
<dbReference type="Pfam" id="PF00595">
    <property type="entry name" value="PDZ"/>
    <property type="match status" value="1"/>
</dbReference>
<evidence type="ECO:0000256" key="13">
    <source>
        <dbReference type="ARBA" id="ARBA00047899"/>
    </source>
</evidence>
<evidence type="ECO:0000256" key="4">
    <source>
        <dbReference type="ARBA" id="ARBA00012513"/>
    </source>
</evidence>
<dbReference type="InterPro" id="IPR000719">
    <property type="entry name" value="Prot_kinase_dom"/>
</dbReference>
<comment type="catalytic activity">
    <reaction evidence="13">
        <text>L-threonyl-[protein] + ATP = O-phospho-L-threonyl-[protein] + ADP + H(+)</text>
        <dbReference type="Rhea" id="RHEA:46608"/>
        <dbReference type="Rhea" id="RHEA-COMP:11060"/>
        <dbReference type="Rhea" id="RHEA-COMP:11605"/>
        <dbReference type="ChEBI" id="CHEBI:15378"/>
        <dbReference type="ChEBI" id="CHEBI:30013"/>
        <dbReference type="ChEBI" id="CHEBI:30616"/>
        <dbReference type="ChEBI" id="CHEBI:61977"/>
        <dbReference type="ChEBI" id="CHEBI:456216"/>
        <dbReference type="EC" id="2.7.11.1"/>
    </reaction>
</comment>
<feature type="compositionally biased region" description="Basic residues" evidence="15">
    <location>
        <begin position="1331"/>
        <end position="1341"/>
    </location>
</feature>
<evidence type="ECO:0000259" key="16">
    <source>
        <dbReference type="PROSITE" id="PS50011"/>
    </source>
</evidence>
<dbReference type="InterPro" id="IPR001478">
    <property type="entry name" value="PDZ"/>
</dbReference>
<dbReference type="SUPFAM" id="SSF56112">
    <property type="entry name" value="Protein kinase-like (PK-like)"/>
    <property type="match status" value="1"/>
</dbReference>
<feature type="compositionally biased region" description="Polar residues" evidence="15">
    <location>
        <begin position="1008"/>
        <end position="1019"/>
    </location>
</feature>
<evidence type="ECO:0000256" key="5">
    <source>
        <dbReference type="ARBA" id="ARBA00022490"/>
    </source>
</evidence>
<keyword evidence="12" id="KW-0460">Magnesium</keyword>
<sequence>MEGLDTSSAAYRTESEGSTTSDDRESLRAHLERESLGHLSALFPDDMSLNYFQSLCEDDLEHDYNVKDDKERELLMHSILKLREDFLADESDSELDTSTDLNAEVFSSLPRSFKFNRSRFSDEFADGRAKRRESFGFPSTRLDESSNLLRMRANPSLGSSEPNLSGSCNDISRRPSSFNAGSRKAGRSYTTTSSMPSSNSGRPYSPFSHPFQGTESPVGSPGFNTSNINAAAAAVGAHFSFSTVRKADAGGRRWSVASLTSSSGYGTHTPCSSSYSSLASSQEKLHQLQFNLPYSEDQYNYGAHFSADSDQDDDTVGGRSPKPRQRSRSLSPGRSAVIQEDELQLLNNLYRERFPKAVTQMEENITELIQEYSEEGSLGHNCCDGVLNFVWNQILEAGRDLLKQSQEGALTSLYFYDMSTRLERLLFEAYQKTDLDISPVKKLVRKLLMIMSRPARLLECLEFSPEDFYNQLEEESKELEKIPDKTDITQYVKVKLGLVQVEEPTPDSTEKSDSPSSLVGEPPNEDDFQYIKLISNGAYGAVYLVRHKQTQMRFAMKKMNKQLMLHRNQVQQVFAERDILTFAENPFVVGMWCSFETKKHLCMVMEYVEGGDCASLLKNMGPLPMDLARSYIAETLLAVEYLHSYGIIHRDIKPDNLLITSMGHIKLTDFGLSKVGLINSTTHMFEHSLAQETKQFTDQQVFGTPDYLAPEVILRQGYGKPVDWWSLGIILYEFLIGVPPFYGDTPEELFADTLSGIIEWPSEDEAPPDDARDLVTRLLEQDPIARLGTTGSHEVKEHQFFVGLDWTALLRQKAEFIPQLDGEDDTSYFDSRTDRYNHEVETDDDEDDDEEFRNLSSEFSNFSTCSPRYSRILASPVPSPVPSPGPSSPVSSNDGKKTSDNKDSGEEVCIPRSDQSSDSSPPTVRRSLNGRSPCRQEQDPEDLPRQRSDSGVDERESRSRGNSTSDSLTPVSPESPVTPPTVRLRKKAYSDLSPVPLLSLSTDEESPTHSPASTSARLTTETEARHRVHRTHSLPGEKRDTLRTNAPKLELSLSDDEFRALQHHIRSPPGSPRSLTPPRSPGNRRRGKTLSLCLRPPIIIEKGPRGYGFTLQAIRVYFGDTNYYRVHHLVSNVDHGSAAFESGLRPGDLLTHVNDEPVMGLSHRQVIELILAGGAKVKLGATELAKTSIKRGGRKRVLSMSKQVRKKFQLRRGRRAATSPNAPSSPGPETSDKQPKQKTFWKNLGRRASHSLSPGTNLRRTSSLKRMVSSPDGRGQRPASPKCASPSFEFRTLSDQSSSSVSSSPASSPSSPSAHSLGRPGTLQGLIPKLRAVRSPRRKSSTHVPVSPLARTPSPTSVSPSHPHNHNPRSTSPLTLRGSPASPHLASITPQTSPRPGSPLLRRALSPEHFHLSKQDKKSEFLRKTSRDERLAMGRQDSRHHRGKHDMYQGVRCVLEQESFVERARSTSLNETKSKNKLELKCELRRHSEEAPSTFLSHKNELKDCSEKIGETVHDTKL</sequence>
<dbReference type="InterPro" id="IPR037711">
    <property type="entry name" value="MAST"/>
</dbReference>
<feature type="region of interest" description="Disordered" evidence="15">
    <location>
        <begin position="302"/>
        <end position="334"/>
    </location>
</feature>
<keyword evidence="9" id="KW-0547">Nucleotide-binding</keyword>
<dbReference type="Pfam" id="PF08926">
    <property type="entry name" value="DUF1908"/>
    <property type="match status" value="1"/>
</dbReference>
<feature type="compositionally biased region" description="Polar residues" evidence="15">
    <location>
        <begin position="188"/>
        <end position="202"/>
    </location>
</feature>
<evidence type="ECO:0000313" key="19">
    <source>
        <dbReference type="EMBL" id="CAH3165763.1"/>
    </source>
</evidence>
<feature type="compositionally biased region" description="Basic and acidic residues" evidence="15">
    <location>
        <begin position="1405"/>
        <end position="1432"/>
    </location>
</feature>
<dbReference type="EMBL" id="CALNXK010000134">
    <property type="protein sequence ID" value="CAH3165763.1"/>
    <property type="molecule type" value="Genomic_DNA"/>
</dbReference>
<dbReference type="Gene3D" id="2.30.42.10">
    <property type="match status" value="1"/>
</dbReference>
<comment type="subcellular location">
    <subcellularLocation>
        <location evidence="2">Cytoplasm</location>
    </subcellularLocation>
</comment>
<feature type="compositionally biased region" description="Pro residues" evidence="15">
    <location>
        <begin position="877"/>
        <end position="887"/>
    </location>
</feature>
<dbReference type="PROSITE" id="PS51285">
    <property type="entry name" value="AGC_KINASE_CTER"/>
    <property type="match status" value="1"/>
</dbReference>
<dbReference type="PANTHER" id="PTHR24356">
    <property type="entry name" value="SERINE/THREONINE-PROTEIN KINASE"/>
    <property type="match status" value="1"/>
</dbReference>
<dbReference type="InterPro" id="IPR036034">
    <property type="entry name" value="PDZ_sf"/>
</dbReference>
<feature type="region of interest" description="Disordered" evidence="15">
    <location>
        <begin position="1204"/>
        <end position="1444"/>
    </location>
</feature>
<feature type="compositionally biased region" description="Basic and acidic residues" evidence="15">
    <location>
        <begin position="894"/>
        <end position="905"/>
    </location>
</feature>
<feature type="compositionally biased region" description="Basic residues" evidence="15">
    <location>
        <begin position="1204"/>
        <end position="1215"/>
    </location>
</feature>
<dbReference type="SUPFAM" id="SSF50156">
    <property type="entry name" value="PDZ domain-like"/>
    <property type="match status" value="1"/>
</dbReference>
<keyword evidence="7" id="KW-0597">Phosphoprotein</keyword>
<feature type="compositionally biased region" description="Basic and acidic residues" evidence="15">
    <location>
        <begin position="934"/>
        <end position="959"/>
    </location>
</feature>
<evidence type="ECO:0000256" key="8">
    <source>
        <dbReference type="ARBA" id="ARBA00022679"/>
    </source>
</evidence>
<evidence type="ECO:0000259" key="17">
    <source>
        <dbReference type="PROSITE" id="PS50106"/>
    </source>
</evidence>
<gene>
    <name evidence="19" type="ORF">PLOB_00007316</name>
</gene>
<feature type="domain" description="AGC-kinase C-terminal" evidence="18">
    <location>
        <begin position="802"/>
        <end position="874"/>
    </location>
</feature>
<dbReference type="Pfam" id="PF00069">
    <property type="entry name" value="Pkinase"/>
    <property type="match status" value="1"/>
</dbReference>
<dbReference type="Gene3D" id="3.30.200.20">
    <property type="entry name" value="Phosphorylase Kinase, domain 1"/>
    <property type="match status" value="1"/>
</dbReference>
<dbReference type="Gene3D" id="1.10.510.10">
    <property type="entry name" value="Transferase(Phosphotransferase) domain 1"/>
    <property type="match status" value="1"/>
</dbReference>
<dbReference type="InterPro" id="IPR008271">
    <property type="entry name" value="Ser/Thr_kinase_AS"/>
</dbReference>
<evidence type="ECO:0000313" key="20">
    <source>
        <dbReference type="Proteomes" id="UP001159405"/>
    </source>
</evidence>
<feature type="compositionally biased region" description="Low complexity" evidence="15">
    <location>
        <begin position="913"/>
        <end position="922"/>
    </location>
</feature>
<dbReference type="PROSITE" id="PS00108">
    <property type="entry name" value="PROTEIN_KINASE_ST"/>
    <property type="match status" value="1"/>
</dbReference>
<feature type="compositionally biased region" description="Low complexity" evidence="15">
    <location>
        <begin position="990"/>
        <end position="1001"/>
    </location>
</feature>
<protein>
    <recommendedName>
        <fullName evidence="4">non-specific serine/threonine protein kinase</fullName>
        <ecNumber evidence="4">2.7.11.1</ecNumber>
    </recommendedName>
</protein>
<dbReference type="CDD" id="cd05609">
    <property type="entry name" value="STKc_MAST"/>
    <property type="match status" value="1"/>
</dbReference>
<feature type="compositionally biased region" description="Polar residues" evidence="15">
    <location>
        <begin position="1218"/>
        <end position="1228"/>
    </location>
</feature>
<evidence type="ECO:0000256" key="7">
    <source>
        <dbReference type="ARBA" id="ARBA00022553"/>
    </source>
</evidence>
<dbReference type="InterPro" id="IPR015022">
    <property type="entry name" value="MAST_pre-PK_dom"/>
</dbReference>
<dbReference type="PANTHER" id="PTHR24356:SF414">
    <property type="entry name" value="NON-SPECIFIC SERINE_THREONINE PROTEIN KINASE"/>
    <property type="match status" value="1"/>
</dbReference>
<evidence type="ECO:0000256" key="9">
    <source>
        <dbReference type="ARBA" id="ARBA00022741"/>
    </source>
</evidence>
<dbReference type="InterPro" id="IPR023142">
    <property type="entry name" value="MAST_pre-PK_dom_sf"/>
</dbReference>
<dbReference type="SMART" id="SM00228">
    <property type="entry name" value="PDZ"/>
    <property type="match status" value="1"/>
</dbReference>
<feature type="region of interest" description="Disordered" evidence="15">
    <location>
        <begin position="1064"/>
        <end position="1088"/>
    </location>
</feature>
<keyword evidence="11" id="KW-0067">ATP-binding</keyword>
<evidence type="ECO:0000259" key="18">
    <source>
        <dbReference type="PROSITE" id="PS51285"/>
    </source>
</evidence>
<accession>A0ABN8QMZ8</accession>
<feature type="compositionally biased region" description="Polar residues" evidence="15">
    <location>
        <begin position="156"/>
        <end position="180"/>
    </location>
</feature>
<feature type="compositionally biased region" description="Acidic residues" evidence="15">
    <location>
        <begin position="841"/>
        <end position="850"/>
    </location>
</feature>
<feature type="region of interest" description="Disordered" evidence="15">
    <location>
        <begin position="873"/>
        <end position="1044"/>
    </location>
</feature>
<comment type="catalytic activity">
    <reaction evidence="14">
        <text>L-seryl-[protein] + ATP = O-phospho-L-seryl-[protein] + ADP + H(+)</text>
        <dbReference type="Rhea" id="RHEA:17989"/>
        <dbReference type="Rhea" id="RHEA-COMP:9863"/>
        <dbReference type="Rhea" id="RHEA-COMP:11604"/>
        <dbReference type="ChEBI" id="CHEBI:15378"/>
        <dbReference type="ChEBI" id="CHEBI:29999"/>
        <dbReference type="ChEBI" id="CHEBI:30616"/>
        <dbReference type="ChEBI" id="CHEBI:83421"/>
        <dbReference type="ChEBI" id="CHEBI:456216"/>
        <dbReference type="EC" id="2.7.11.1"/>
    </reaction>
</comment>
<feature type="region of interest" description="Disordered" evidence="15">
    <location>
        <begin position="1"/>
        <end position="27"/>
    </location>
</feature>
<evidence type="ECO:0000256" key="6">
    <source>
        <dbReference type="ARBA" id="ARBA00022527"/>
    </source>
</evidence>
<reference evidence="19 20" key="1">
    <citation type="submission" date="2022-05" db="EMBL/GenBank/DDBJ databases">
        <authorList>
            <consortium name="Genoscope - CEA"/>
            <person name="William W."/>
        </authorList>
    </citation>
    <scope>NUCLEOTIDE SEQUENCE [LARGE SCALE GENOMIC DNA]</scope>
</reference>
<dbReference type="InterPro" id="IPR050236">
    <property type="entry name" value="Ser_Thr_kinase_AGC"/>
</dbReference>
<dbReference type="Proteomes" id="UP001159405">
    <property type="component" value="Unassembled WGS sequence"/>
</dbReference>
<evidence type="ECO:0000256" key="3">
    <source>
        <dbReference type="ARBA" id="ARBA00009903"/>
    </source>
</evidence>
<keyword evidence="10" id="KW-0418">Kinase</keyword>
<evidence type="ECO:0000256" key="1">
    <source>
        <dbReference type="ARBA" id="ARBA00001946"/>
    </source>
</evidence>
<keyword evidence="5" id="KW-0963">Cytoplasm</keyword>
<dbReference type="CDD" id="cd06705">
    <property type="entry name" value="PDZ_MAST"/>
    <property type="match status" value="1"/>
</dbReference>
<evidence type="ECO:0000256" key="10">
    <source>
        <dbReference type="ARBA" id="ARBA00022777"/>
    </source>
</evidence>
<evidence type="ECO:0000256" key="11">
    <source>
        <dbReference type="ARBA" id="ARBA00022840"/>
    </source>
</evidence>
<keyword evidence="6" id="KW-0723">Serine/threonine-protein kinase</keyword>
<comment type="caution">
    <text evidence="19">The sequence shown here is derived from an EMBL/GenBank/DDBJ whole genome shotgun (WGS) entry which is preliminary data.</text>
</comment>
<dbReference type="SUPFAM" id="SSF140482">
    <property type="entry name" value="MAST3 pre-PK domain-like"/>
    <property type="match status" value="1"/>
</dbReference>
<dbReference type="SMART" id="SM00220">
    <property type="entry name" value="S_TKc"/>
    <property type="match status" value="1"/>
</dbReference>
<proteinExistence type="inferred from homology"/>
<dbReference type="PROSITE" id="PS50011">
    <property type="entry name" value="PROTEIN_KINASE_DOM"/>
    <property type="match status" value="1"/>
</dbReference>
<dbReference type="InterPro" id="IPR000961">
    <property type="entry name" value="AGC-kinase_C"/>
</dbReference>
<dbReference type="PROSITE" id="PS50106">
    <property type="entry name" value="PDZ"/>
    <property type="match status" value="1"/>
</dbReference>
<name>A0ABN8QMZ8_9CNID</name>
<evidence type="ECO:0000256" key="14">
    <source>
        <dbReference type="ARBA" id="ARBA00048679"/>
    </source>
</evidence>
<dbReference type="InterPro" id="IPR011009">
    <property type="entry name" value="Kinase-like_dom_sf"/>
</dbReference>
<feature type="compositionally biased region" description="Low complexity" evidence="15">
    <location>
        <begin position="1297"/>
        <end position="1316"/>
    </location>
</feature>
<dbReference type="EC" id="2.7.11.1" evidence="4"/>
<evidence type="ECO:0000256" key="12">
    <source>
        <dbReference type="ARBA" id="ARBA00022842"/>
    </source>
</evidence>
<organism evidence="19 20">
    <name type="scientific">Porites lobata</name>
    <dbReference type="NCBI Taxonomy" id="104759"/>
    <lineage>
        <taxon>Eukaryota</taxon>
        <taxon>Metazoa</taxon>
        <taxon>Cnidaria</taxon>
        <taxon>Anthozoa</taxon>
        <taxon>Hexacorallia</taxon>
        <taxon>Scleractinia</taxon>
        <taxon>Fungiina</taxon>
        <taxon>Poritidae</taxon>
        <taxon>Porites</taxon>
    </lineage>
</organism>
<feature type="region of interest" description="Disordered" evidence="15">
    <location>
        <begin position="153"/>
        <end position="218"/>
    </location>
</feature>
<feature type="domain" description="PDZ" evidence="17">
    <location>
        <begin position="1097"/>
        <end position="1185"/>
    </location>
</feature>
<feature type="compositionally biased region" description="Polar residues" evidence="15">
    <location>
        <begin position="1250"/>
        <end position="1261"/>
    </location>
</feature>
<feature type="region of interest" description="Disordered" evidence="15">
    <location>
        <begin position="821"/>
        <end position="850"/>
    </location>
</feature>
<comment type="similarity">
    <text evidence="3">Belongs to the protein kinase superfamily. AGC Ser/Thr protein kinase family.</text>
</comment>
<keyword evidence="20" id="KW-1185">Reference proteome</keyword>
<feature type="compositionally biased region" description="Basic and acidic residues" evidence="15">
    <location>
        <begin position="831"/>
        <end position="840"/>
    </location>
</feature>
<feature type="compositionally biased region" description="Low complexity" evidence="15">
    <location>
        <begin position="1351"/>
        <end position="1373"/>
    </location>
</feature>